<evidence type="ECO:0000256" key="2">
    <source>
        <dbReference type="ARBA" id="ARBA00022723"/>
    </source>
</evidence>
<evidence type="ECO:0000313" key="6">
    <source>
        <dbReference type="Proteomes" id="UP000825123"/>
    </source>
</evidence>
<dbReference type="InterPro" id="IPR024087">
    <property type="entry name" value="Creatininase-like_sf"/>
</dbReference>
<protein>
    <submittedName>
        <fullName evidence="5">Creatininase</fullName>
    </submittedName>
</protein>
<dbReference type="SUPFAM" id="SSF102215">
    <property type="entry name" value="Creatininase"/>
    <property type="match status" value="1"/>
</dbReference>
<keyword evidence="6" id="KW-1185">Reference proteome</keyword>
<dbReference type="GO" id="GO:0009231">
    <property type="term" value="P:riboflavin biosynthetic process"/>
    <property type="evidence" value="ECO:0007669"/>
    <property type="project" value="TreeGrafter"/>
</dbReference>
<proteinExistence type="predicted"/>
<dbReference type="Gene3D" id="3.40.50.10310">
    <property type="entry name" value="Creatininase"/>
    <property type="match status" value="1"/>
</dbReference>
<dbReference type="InterPro" id="IPR003785">
    <property type="entry name" value="Creatininase/forma_Hydrolase"/>
</dbReference>
<evidence type="ECO:0000256" key="3">
    <source>
        <dbReference type="ARBA" id="ARBA00022801"/>
    </source>
</evidence>
<dbReference type="Pfam" id="PF02633">
    <property type="entry name" value="Creatininase"/>
    <property type="match status" value="1"/>
</dbReference>
<dbReference type="Proteomes" id="UP000825123">
    <property type="component" value="Chromosome"/>
</dbReference>
<dbReference type="PANTHER" id="PTHR35005">
    <property type="entry name" value="3-DEHYDRO-SCYLLO-INOSOSE HYDROLASE"/>
    <property type="match status" value="1"/>
</dbReference>
<reference evidence="5 6" key="1">
    <citation type="submission" date="2021-04" db="EMBL/GenBank/DDBJ databases">
        <title>Complete genome sequence of Stygiolobus sp. KN-1.</title>
        <authorList>
            <person name="Nakamura K."/>
            <person name="Sakai H."/>
            <person name="Kurosawa N."/>
        </authorList>
    </citation>
    <scope>NUCLEOTIDE SEQUENCE [LARGE SCALE GENOMIC DNA]</scope>
    <source>
        <strain evidence="5 6">KN-1</strain>
    </source>
</reference>
<dbReference type="AlphaFoldDB" id="A0A8D5ZIV2"/>
<keyword evidence="2" id="KW-0479">Metal-binding</keyword>
<evidence type="ECO:0000313" key="5">
    <source>
        <dbReference type="EMBL" id="BCU70919.1"/>
    </source>
</evidence>
<dbReference type="KEGG" id="csty:KN1_22160"/>
<comment type="cofactor">
    <cofactor evidence="1">
        <name>Zn(2+)</name>
        <dbReference type="ChEBI" id="CHEBI:29105"/>
    </cofactor>
</comment>
<dbReference type="GO" id="GO:0046872">
    <property type="term" value="F:metal ion binding"/>
    <property type="evidence" value="ECO:0007669"/>
    <property type="project" value="UniProtKB-KW"/>
</dbReference>
<dbReference type="PANTHER" id="PTHR35005:SF1">
    <property type="entry name" value="2-AMINO-5-FORMYLAMINO-6-RIBOSYLAMINOPYRIMIDIN-4(3H)-ONE 5'-MONOPHOSPHATE DEFORMYLASE"/>
    <property type="match status" value="1"/>
</dbReference>
<evidence type="ECO:0000256" key="1">
    <source>
        <dbReference type="ARBA" id="ARBA00001947"/>
    </source>
</evidence>
<sequence length="240" mass="26960">MKLIEATREEIRGKIGLMPIGSIEQHGPHLPLGTDGIIAEWIAQRVEEKFRDKVLLYPTLYYGCSKEHYGFPHLSIGYINMFNFLMDIVTTSKNAGVSSLVIVNGHGGNESVLDLVRRETNMNGDKCFKVHVFSMVGRDRELFNVIDMHAGSAETSRIYAINKELVRKENLESVDDYTVNEGVFKTIPISEANKYGIINIGGKVEIDEDKGRKSLEKAVDELSILVSKIIEELKKCNNRA</sequence>
<gene>
    <name evidence="5" type="ORF">KN1_22160</name>
</gene>
<keyword evidence="4" id="KW-0862">Zinc</keyword>
<dbReference type="GO" id="GO:0016811">
    <property type="term" value="F:hydrolase activity, acting on carbon-nitrogen (but not peptide) bonds, in linear amides"/>
    <property type="evidence" value="ECO:0007669"/>
    <property type="project" value="TreeGrafter"/>
</dbReference>
<evidence type="ECO:0000256" key="4">
    <source>
        <dbReference type="ARBA" id="ARBA00022833"/>
    </source>
</evidence>
<accession>A0A8D5ZIV2</accession>
<organism evidence="5 6">
    <name type="scientific">Stygiolobus caldivivus</name>
    <dbReference type="NCBI Taxonomy" id="2824673"/>
    <lineage>
        <taxon>Archaea</taxon>
        <taxon>Thermoproteota</taxon>
        <taxon>Thermoprotei</taxon>
        <taxon>Sulfolobales</taxon>
        <taxon>Sulfolobaceae</taxon>
        <taxon>Stygiolobus</taxon>
    </lineage>
</organism>
<dbReference type="GeneID" id="66163947"/>
<dbReference type="EMBL" id="AP024597">
    <property type="protein sequence ID" value="BCU70919.1"/>
    <property type="molecule type" value="Genomic_DNA"/>
</dbReference>
<dbReference type="RefSeq" id="WP_221287600.1">
    <property type="nucleotide sequence ID" value="NZ_AP024597.1"/>
</dbReference>
<name>A0A8D5ZIV2_9CREN</name>
<keyword evidence="3" id="KW-0378">Hydrolase</keyword>